<dbReference type="PROSITE" id="PS50977">
    <property type="entry name" value="HTH_TETR_2"/>
    <property type="match status" value="1"/>
</dbReference>
<feature type="DNA-binding region" description="H-T-H motif" evidence="2">
    <location>
        <begin position="35"/>
        <end position="54"/>
    </location>
</feature>
<dbReference type="SUPFAM" id="SSF46689">
    <property type="entry name" value="Homeodomain-like"/>
    <property type="match status" value="1"/>
</dbReference>
<dbReference type="InterPro" id="IPR009057">
    <property type="entry name" value="Homeodomain-like_sf"/>
</dbReference>
<evidence type="ECO:0000313" key="5">
    <source>
        <dbReference type="Proteomes" id="UP000265882"/>
    </source>
</evidence>
<feature type="domain" description="HTH tetR-type" evidence="3">
    <location>
        <begin position="12"/>
        <end position="72"/>
    </location>
</feature>
<dbReference type="InterPro" id="IPR001647">
    <property type="entry name" value="HTH_TetR"/>
</dbReference>
<name>A0A3A4NSN5_ABYX5</name>
<dbReference type="PANTHER" id="PTHR43479">
    <property type="entry name" value="ACREF/ENVCD OPERON REPRESSOR-RELATED"/>
    <property type="match status" value="1"/>
</dbReference>
<evidence type="ECO:0000256" key="2">
    <source>
        <dbReference type="PROSITE-ProRule" id="PRU00335"/>
    </source>
</evidence>
<evidence type="ECO:0000313" key="4">
    <source>
        <dbReference type="EMBL" id="RJP21545.1"/>
    </source>
</evidence>
<dbReference type="PRINTS" id="PR00455">
    <property type="entry name" value="HTHTETR"/>
</dbReference>
<evidence type="ECO:0000259" key="3">
    <source>
        <dbReference type="PROSITE" id="PS50977"/>
    </source>
</evidence>
<dbReference type="EMBL" id="QZKU01000067">
    <property type="protein sequence ID" value="RJP21545.1"/>
    <property type="molecule type" value="Genomic_DNA"/>
</dbReference>
<dbReference type="InterPro" id="IPR023772">
    <property type="entry name" value="DNA-bd_HTH_TetR-type_CS"/>
</dbReference>
<dbReference type="InterPro" id="IPR050624">
    <property type="entry name" value="HTH-type_Tx_Regulator"/>
</dbReference>
<accession>A0A3A4NSN5</accession>
<dbReference type="GO" id="GO:0003677">
    <property type="term" value="F:DNA binding"/>
    <property type="evidence" value="ECO:0007669"/>
    <property type="project" value="UniProtKB-UniRule"/>
</dbReference>
<dbReference type="PANTHER" id="PTHR43479:SF11">
    <property type="entry name" value="ACREF_ENVCD OPERON REPRESSOR-RELATED"/>
    <property type="match status" value="1"/>
</dbReference>
<keyword evidence="1 2" id="KW-0238">DNA-binding</keyword>
<comment type="caution">
    <text evidence="4">The sequence shown here is derived from an EMBL/GenBank/DDBJ whole genome shotgun (WGS) entry which is preliminary data.</text>
</comment>
<dbReference type="Gene3D" id="1.10.357.10">
    <property type="entry name" value="Tetracycline Repressor, domain 2"/>
    <property type="match status" value="1"/>
</dbReference>
<dbReference type="InterPro" id="IPR036271">
    <property type="entry name" value="Tet_transcr_reg_TetR-rel_C_sf"/>
</dbReference>
<dbReference type="PROSITE" id="PS01081">
    <property type="entry name" value="HTH_TETR_1"/>
    <property type="match status" value="1"/>
</dbReference>
<dbReference type="SUPFAM" id="SSF48498">
    <property type="entry name" value="Tetracyclin repressor-like, C-terminal domain"/>
    <property type="match status" value="1"/>
</dbReference>
<reference evidence="4 5" key="1">
    <citation type="journal article" date="2017" name="ISME J.">
        <title>Energy and carbon metabolisms in a deep terrestrial subsurface fluid microbial community.</title>
        <authorList>
            <person name="Momper L."/>
            <person name="Jungbluth S.P."/>
            <person name="Lee M.D."/>
            <person name="Amend J.P."/>
        </authorList>
    </citation>
    <scope>NUCLEOTIDE SEQUENCE [LARGE SCALE GENOMIC DNA]</scope>
    <source>
        <strain evidence="4">SURF_5</strain>
    </source>
</reference>
<dbReference type="AlphaFoldDB" id="A0A3A4NSN5"/>
<protein>
    <submittedName>
        <fullName evidence="4">TetR/AcrR family transcriptional regulator</fullName>
    </submittedName>
</protein>
<dbReference type="Pfam" id="PF00440">
    <property type="entry name" value="TetR_N"/>
    <property type="match status" value="1"/>
</dbReference>
<gene>
    <name evidence="4" type="ORF">C4520_09655</name>
</gene>
<evidence type="ECO:0000256" key="1">
    <source>
        <dbReference type="ARBA" id="ARBA00023125"/>
    </source>
</evidence>
<dbReference type="Gene3D" id="1.10.10.60">
    <property type="entry name" value="Homeodomain-like"/>
    <property type="match status" value="1"/>
</dbReference>
<organism evidence="4 5">
    <name type="scientific">Abyssobacteria bacterium (strain SURF_5)</name>
    <dbReference type="NCBI Taxonomy" id="2093360"/>
    <lineage>
        <taxon>Bacteria</taxon>
        <taxon>Pseudomonadati</taxon>
        <taxon>Candidatus Hydrogenedentota</taxon>
        <taxon>Candidatus Abyssobacteria</taxon>
    </lineage>
</organism>
<sequence length="210" mass="24427">MGVIERKEREKQARRQAILDAARECFFRNGFDATTISHIAETVELSTGTLYLYFRNKEEIYVSILEEGLDILYTLMKKSEPPHATAREIVQGYANAYYQFYTDYGQYFDIMFFLRRPDKQILLEGELKEKLERKSLKCLSLLESAIKQGIAEGDYRVVNPYEASRVLWGTMNGLMLIHEKRTEEITKQKLPRLIQVAVSLLLDGIRAKKD</sequence>
<dbReference type="Proteomes" id="UP000265882">
    <property type="component" value="Unassembled WGS sequence"/>
</dbReference>
<proteinExistence type="predicted"/>